<organism evidence="5 6">
    <name type="scientific">Asticcacaulis benevestitus DSM 16100 = ATCC BAA-896</name>
    <dbReference type="NCBI Taxonomy" id="1121022"/>
    <lineage>
        <taxon>Bacteria</taxon>
        <taxon>Pseudomonadati</taxon>
        <taxon>Pseudomonadota</taxon>
        <taxon>Alphaproteobacteria</taxon>
        <taxon>Caulobacterales</taxon>
        <taxon>Caulobacteraceae</taxon>
        <taxon>Asticcacaulis</taxon>
    </lineage>
</organism>
<dbReference type="PANTHER" id="PTHR48081:SF30">
    <property type="entry name" value="ACETYL-HYDROLASE LIPR-RELATED"/>
    <property type="match status" value="1"/>
</dbReference>
<sequence>MPIIKHELTAADAETMQGMRAMLAGMPSLTFGPESRPTFDAIMGQTPAPESVSFEQGQVGGVPGWWARPAKADPKAVILYLHGGGYVIGSAGAYRNFVGHIAAKSGAAAFVADYALAPERPFPAALADLRALHSGLTELGFGRIAICGDSAGGGLALSFLAAGIDPGQVTGIVAMSPWIDLSLGSDSMVTRAGSDPLLSKDTLASAATSYVGEANVSDARLATLDADLSALPPVRIHVGDAEVLLDDALRFAKKADDAGVPCEVHVWDGMIHVFPSNFAMLQAAAAAVDDIARFLADRLAPPVRQASHKKVLVLGATGGTGREIVRQLNKTGHTAVALVRSRAKAADIDAILIEGDARDPKALDRALTGCDAVISALGTPPSPFKAVSLLSSATQLLVTAMQRNGAKRLVCITGIGAGDSRGHGGFAFDNIIMPLLLRKVYADKNRQEAIIGASSLDWVVVRPAVLNDKPRSGKIRALTDLRKFHGGTISRSDVADFVTAQVDSNQYLGKKPLITW</sequence>
<evidence type="ECO:0000313" key="6">
    <source>
        <dbReference type="Proteomes" id="UP000017837"/>
    </source>
</evidence>
<dbReference type="Pfam" id="PF07859">
    <property type="entry name" value="Abhydrolase_3"/>
    <property type="match status" value="1"/>
</dbReference>
<keyword evidence="6" id="KW-1185">Reference proteome</keyword>
<evidence type="ECO:0000259" key="3">
    <source>
        <dbReference type="Pfam" id="PF07859"/>
    </source>
</evidence>
<dbReference type="GO" id="GO:0004806">
    <property type="term" value="F:triacylglycerol lipase activity"/>
    <property type="evidence" value="ECO:0007669"/>
    <property type="project" value="TreeGrafter"/>
</dbReference>
<evidence type="ECO:0008006" key="7">
    <source>
        <dbReference type="Google" id="ProtNLM"/>
    </source>
</evidence>
<dbReference type="AlphaFoldDB" id="V4RNP5"/>
<accession>V4RNP5</accession>
<dbReference type="CDD" id="cd05244">
    <property type="entry name" value="BVR-B_like_SDR_a"/>
    <property type="match status" value="1"/>
</dbReference>
<protein>
    <recommendedName>
        <fullName evidence="7">NAD(P)-binding domain-containing protein</fullName>
    </recommendedName>
</protein>
<dbReference type="InterPro" id="IPR029058">
    <property type="entry name" value="AB_hydrolase_fold"/>
</dbReference>
<dbReference type="InterPro" id="IPR036291">
    <property type="entry name" value="NAD(P)-bd_dom_sf"/>
</dbReference>
<dbReference type="InterPro" id="IPR016040">
    <property type="entry name" value="NAD(P)-bd_dom"/>
</dbReference>
<dbReference type="eggNOG" id="COG0657">
    <property type="taxonomic scope" value="Bacteria"/>
</dbReference>
<comment type="caution">
    <text evidence="5">The sequence shown here is derived from an EMBL/GenBank/DDBJ whole genome shotgun (WGS) entry which is preliminary data.</text>
</comment>
<proteinExistence type="inferred from homology"/>
<dbReference type="PATRIC" id="fig|1121022.4.peg.1419"/>
<evidence type="ECO:0000256" key="1">
    <source>
        <dbReference type="ARBA" id="ARBA00010515"/>
    </source>
</evidence>
<keyword evidence="2" id="KW-0378">Hydrolase</keyword>
<dbReference type="EMBL" id="AWGB01000010">
    <property type="protein sequence ID" value="ESQ92863.1"/>
    <property type="molecule type" value="Genomic_DNA"/>
</dbReference>
<dbReference type="eggNOG" id="COG0702">
    <property type="taxonomic scope" value="Bacteria"/>
</dbReference>
<dbReference type="PANTHER" id="PTHR48081">
    <property type="entry name" value="AB HYDROLASE SUPERFAMILY PROTEIN C4A8.06C"/>
    <property type="match status" value="1"/>
</dbReference>
<dbReference type="Proteomes" id="UP000017837">
    <property type="component" value="Unassembled WGS sequence"/>
</dbReference>
<dbReference type="Gene3D" id="3.40.50.1820">
    <property type="entry name" value="alpha/beta hydrolase"/>
    <property type="match status" value="1"/>
</dbReference>
<comment type="similarity">
    <text evidence="1">Belongs to the 'GDXG' lipolytic enzyme family.</text>
</comment>
<dbReference type="Gene3D" id="3.40.50.720">
    <property type="entry name" value="NAD(P)-binding Rossmann-like Domain"/>
    <property type="match status" value="1"/>
</dbReference>
<evidence type="ECO:0000259" key="4">
    <source>
        <dbReference type="Pfam" id="PF13460"/>
    </source>
</evidence>
<reference evidence="5 6" key="1">
    <citation type="journal article" date="2014" name="Nature">
        <title>Sequential evolution of bacterial morphology by co-option of a developmental regulator.</title>
        <authorList>
            <person name="Jiang C."/>
            <person name="Brown P.J."/>
            <person name="Ducret A."/>
            <person name="Brun Y.V."/>
        </authorList>
    </citation>
    <scope>NUCLEOTIDE SEQUENCE [LARGE SCALE GENOMIC DNA]</scope>
    <source>
        <strain evidence="5 6">DSM 16100</strain>
    </source>
</reference>
<dbReference type="InterPro" id="IPR050300">
    <property type="entry name" value="GDXG_lipolytic_enzyme"/>
</dbReference>
<feature type="domain" description="Alpha/beta hydrolase fold-3" evidence="3">
    <location>
        <begin position="78"/>
        <end position="275"/>
    </location>
</feature>
<evidence type="ECO:0000256" key="2">
    <source>
        <dbReference type="ARBA" id="ARBA00022801"/>
    </source>
</evidence>
<dbReference type="InterPro" id="IPR013094">
    <property type="entry name" value="AB_hydrolase_3"/>
</dbReference>
<feature type="domain" description="NAD(P)-binding" evidence="4">
    <location>
        <begin position="315"/>
        <end position="504"/>
    </location>
</feature>
<name>V4RNP5_9CAUL</name>
<dbReference type="Pfam" id="PF13460">
    <property type="entry name" value="NAD_binding_10"/>
    <property type="match status" value="1"/>
</dbReference>
<dbReference type="RefSeq" id="WP_018082803.1">
    <property type="nucleotide sequence ID" value="NZ_AQWM01000019.1"/>
</dbReference>
<dbReference type="SUPFAM" id="SSF53474">
    <property type="entry name" value="alpha/beta-Hydrolases"/>
    <property type="match status" value="1"/>
</dbReference>
<dbReference type="STRING" id="1121022.GCA_000376105_03133"/>
<evidence type="ECO:0000313" key="5">
    <source>
        <dbReference type="EMBL" id="ESQ92863.1"/>
    </source>
</evidence>
<gene>
    <name evidence="5" type="ORF">ABENE_07100</name>
</gene>
<dbReference type="SUPFAM" id="SSF51735">
    <property type="entry name" value="NAD(P)-binding Rossmann-fold domains"/>
    <property type="match status" value="1"/>
</dbReference>